<feature type="compositionally biased region" description="Basic and acidic residues" evidence="6">
    <location>
        <begin position="2189"/>
        <end position="2198"/>
    </location>
</feature>
<feature type="compositionally biased region" description="Basic and acidic residues" evidence="6">
    <location>
        <begin position="1164"/>
        <end position="1177"/>
    </location>
</feature>
<protein>
    <recommendedName>
        <fullName evidence="5">Trinucleotide repeat-containing gene 18 protein</fullName>
    </recommendedName>
</protein>
<feature type="compositionally biased region" description="Gly residues" evidence="6">
    <location>
        <begin position="631"/>
        <end position="644"/>
    </location>
</feature>
<feature type="compositionally biased region" description="Basic and acidic residues" evidence="6">
    <location>
        <begin position="678"/>
        <end position="687"/>
    </location>
</feature>
<dbReference type="Proteomes" id="UP000710432">
    <property type="component" value="Unassembled WGS sequence"/>
</dbReference>
<dbReference type="FunFam" id="2.30.30.490:FF:000014">
    <property type="entry name" value="trinucleotide repeat-containing gene 18 protein-like"/>
    <property type="match status" value="1"/>
</dbReference>
<feature type="compositionally biased region" description="Pro residues" evidence="6">
    <location>
        <begin position="1054"/>
        <end position="1065"/>
    </location>
</feature>
<feature type="compositionally biased region" description="Basic and acidic residues" evidence="6">
    <location>
        <begin position="965"/>
        <end position="980"/>
    </location>
</feature>
<feature type="compositionally biased region" description="Acidic residues" evidence="6">
    <location>
        <begin position="2718"/>
        <end position="2732"/>
    </location>
</feature>
<feature type="compositionally biased region" description="Basic and acidic residues" evidence="6">
    <location>
        <begin position="1945"/>
        <end position="1956"/>
    </location>
</feature>
<feature type="compositionally biased region" description="Basic and acidic residues" evidence="6">
    <location>
        <begin position="2536"/>
        <end position="2545"/>
    </location>
</feature>
<feature type="compositionally biased region" description="Basic and acidic residues" evidence="6">
    <location>
        <begin position="1068"/>
        <end position="1089"/>
    </location>
</feature>
<feature type="region of interest" description="Disordered" evidence="6">
    <location>
        <begin position="1709"/>
        <end position="1778"/>
    </location>
</feature>
<feature type="compositionally biased region" description="Basic and acidic residues" evidence="6">
    <location>
        <begin position="234"/>
        <end position="246"/>
    </location>
</feature>
<dbReference type="InterPro" id="IPR043151">
    <property type="entry name" value="BAH_sf"/>
</dbReference>
<feature type="region of interest" description="Disordered" evidence="6">
    <location>
        <begin position="965"/>
        <end position="1098"/>
    </location>
</feature>
<feature type="compositionally biased region" description="Basic and acidic residues" evidence="6">
    <location>
        <begin position="2707"/>
        <end position="2717"/>
    </location>
</feature>
<keyword evidence="4" id="KW-0175">Coiled coil</keyword>
<feature type="region of interest" description="Disordered" evidence="6">
    <location>
        <begin position="404"/>
        <end position="538"/>
    </location>
</feature>
<feature type="compositionally biased region" description="Basic and acidic residues" evidence="6">
    <location>
        <begin position="426"/>
        <end position="436"/>
    </location>
</feature>
<keyword evidence="1" id="KW-1017">Isopeptide bond</keyword>
<name>A0A8J6GPJ0_MICOH</name>
<feature type="compositionally biased region" description="Low complexity" evidence="6">
    <location>
        <begin position="1574"/>
        <end position="1585"/>
    </location>
</feature>
<accession>A0A8J6GPJ0</accession>
<dbReference type="PANTHER" id="PTHR12505">
    <property type="entry name" value="PHD FINGER TRANSCRIPTION FACTOR"/>
    <property type="match status" value="1"/>
</dbReference>
<feature type="region of interest" description="Disordered" evidence="6">
    <location>
        <begin position="353"/>
        <end position="388"/>
    </location>
</feature>
<feature type="compositionally biased region" description="Pro residues" evidence="6">
    <location>
        <begin position="2772"/>
        <end position="2782"/>
    </location>
</feature>
<feature type="compositionally biased region" description="Basic and acidic residues" evidence="6">
    <location>
        <begin position="2322"/>
        <end position="2332"/>
    </location>
</feature>
<dbReference type="SMART" id="SM00439">
    <property type="entry name" value="BAH"/>
    <property type="match status" value="1"/>
</dbReference>
<feature type="region of interest" description="Disordered" evidence="6">
    <location>
        <begin position="199"/>
        <end position="294"/>
    </location>
</feature>
<evidence type="ECO:0000313" key="8">
    <source>
        <dbReference type="EMBL" id="KAH0517841.1"/>
    </source>
</evidence>
<evidence type="ECO:0000256" key="2">
    <source>
        <dbReference type="ARBA" id="ARBA00022553"/>
    </source>
</evidence>
<feature type="compositionally biased region" description="Basic and acidic residues" evidence="6">
    <location>
        <begin position="255"/>
        <end position="266"/>
    </location>
</feature>
<feature type="compositionally biased region" description="Basic residues" evidence="6">
    <location>
        <begin position="1545"/>
        <end position="1559"/>
    </location>
</feature>
<feature type="compositionally biased region" description="Basic residues" evidence="6">
    <location>
        <begin position="2559"/>
        <end position="2568"/>
    </location>
</feature>
<evidence type="ECO:0000256" key="4">
    <source>
        <dbReference type="ARBA" id="ARBA00023054"/>
    </source>
</evidence>
<keyword evidence="3" id="KW-0832">Ubl conjugation</keyword>
<feature type="region of interest" description="Disordered" evidence="6">
    <location>
        <begin position="1292"/>
        <end position="1316"/>
    </location>
</feature>
<dbReference type="Pfam" id="PF24912">
    <property type="entry name" value="SH3_TNRC18"/>
    <property type="match status" value="1"/>
</dbReference>
<feature type="compositionally biased region" description="Pro residues" evidence="6">
    <location>
        <begin position="361"/>
        <end position="382"/>
    </location>
</feature>
<feature type="compositionally biased region" description="Basic and acidic residues" evidence="6">
    <location>
        <begin position="1525"/>
        <end position="1544"/>
    </location>
</feature>
<sequence length="3019" mass="324634">MPLALQEDCIPAFTDSTPYIYEGHGQCDKELQCVEFPLQPVGPGKPQRLYFPGFLLCNRMRVTNSFRDEHGLQELVSAHLSGTREGLRVFIQNPLLGTGQDGHLGLGEAFLGSFVASGMGPSTPSQGSPVSLPSDLSFRPPTPSNLPMVQLWAAHAHEGFSHLPSGLYPSYLHLNHLEPPSSGSPLLSQLGQPSIFDTQKDGFYLSAPGTLHPHSSSSSRTPGGHSSGGPAKGSSRESAGKDRSGRSGDPPPLFGKKDPRAREEVTVPRGVVDLTQEARAEGRQDRGPSRLAERLSPFLAEAKAKGSLQPSALSLCNGAVDAGLVAELSRGGAKEVARQEESARLLRRAEALLPTARPCGSPLPPPPPPPLPPKGPPAPPSSTPAGVYTVFREPGREHRVVAPTFVPSVEAFDERVGPIQIASQARDARAREREPGRPGVLQGPPGSPRLERPEVLREKSSVIRSLKRPPPSEGPPARSSRSSPDARTYLPPKDLLKPEADPRPCERAPRGSSSSAAQQAAKFFGLEPSRPPVPEHKWKPFELGNFATTQMAVLAAQHHHASRVEEEAAVATASKKAYLDPGGAMPRASATCGRPSADLHSAAHGPGEASAMQSLIKYSGSFAREAVAVRPGGGGKKSPFGGLGTMKPEPTPTSAGPPRAQARLTHPGVPTAGGGRQLKRDPERPESTKTFGREGSAQGEAEVRHPPVGIAVAVARQKDSGSSSRLGPGLADQERSLSLNNVKGHGRTDDDCDRARHHREDRLLGTRLDRDQEKLLRESKELADLARLHPTSCAPNGLNPNLMVTGGPTLAGSGRWSADPAAHLAAHPWLPRSGSTSMWLAGHPYGLGAPSLHQGMAPAFPPGLGGSLSSAYQFVRDPQSGQLVVIPSDHLPHFAELMERAAVPPLWPALYPPGRSPLHHAQQLQLFSQQHFLRQQELLYLQQQAAQALELQRSAQLVQERLKAQEHRTEMEEKVNKRSLETTGKTGLSAAGPGLLPRKPTAGSTGTHGKAVSPPPSPRASPVTSLKAKVIQKVEDVSKPPAYTYPATPSSHPSSPPPASPPPTPGLTRKEEAPENVVEKKDLEVEKEAPSPFQALFTDIPPRYPFQALPPHYGRPYPFLLQPTAAADADGLAPDVPLPADGPERLALSPEDKPICLSPSKIPEPPRDSPEEQPLVDREVKAEVEDVEEGPTELPPIESPLALPVPETMVAVSPAGGCGGGLLEAQALSTAGQGCREPSEASDFAQVAEPQLELPDRTEPRMAALELGTQLTPEPLVETKEEPVEVPLDVPMEGPMAEAEPEDSLPQASLTEPQPSLELSDCDLPIPEGQCLNLEAQETAPAPGSTCYLEENCSESLLPGLEDPLAGMNALAAAAELPQARPLPSLGAGVPAGEKVDAAPNLGLEHSFLQGITLLSEIAELELDRRGQEGTGAEPNLAVRPSLESLLAASSHMLKEVLDSPFSDPLKNLRLPRELSSNKKYSWMQKKEERMFAMKSSLEDMDALELDFRMRLAEVQRRYKEKQRELVKLQRRRDSGDRHEDAHRSMARRGPGRPRKRTHTPSALSPPCKRGKSHSGSGKLSSKSLLTSEDYDLGAGIRKRHKGSEEDQDALIGMAKARGRNQSWDDHESSSDFMSQLKIKKKKMASDQEQLASKLDRALSLTKQDKLKSPFKFSDSPGGKPKASGGCGRFLTPYDSLLGKDRKALAKGLGLSLKPSREGKHKRAAKARKMEGGFKARGQPKSVHSPFASEVSSHSYNTDSDEDEDFLKNEWSSQGPSSSKLTSSLLCGMVAKNSKPATGPKLTKRSLAGPRTLKPKAASSRKQPFCLLLREARSSFSDSSEEDSFDQGCPGYSCVALGHSWDCGLVLDPPPATLDDSSEEDEDEELEEEEEDEEETLGSYRLGAGEHALSPGLEESGLGLLARFAASALPSPIVGPPLSVVQLEAEQKARKKEERQSLMGTEFESTDSESEVKVPKQPSAGLLRPKKGVGEPGQSMAAPVPGARASGSTSPDKTKLASEKGRKARKIRGPKEPGFEAGPEASDDDLWTRRRSERIFLHDASAAVQAPSNTAPTPKPSRCGKGGAPSPRKDTGRAKDRKDPRKERMPLVGMDLWGLNEREDPWRPYPPALASSFPRPGTEFESTDSESEVKVPKQPSAGLLRPKKGVGEPGQSMAAPVPGARASGSTSPDKTKLASEKGRKARKIRGPKEPGFEAGPEASDDDLWTRRRSERIFLHDASAAVQAPSNTAPTPKPSRCGKGGAPSPRKDTGRAKDRKDPRKKKKGKDGGSAATLPPARVPTLPDSRAPHTGPLATARRSKAKAKGKEAKKENRGKGGAVSKLMESMAAEEDFEPNQDSSFSEDEHLPRGGATERPLTPAPRSCIIDKDELKDGLRVLIPMDDKLLYAGHVQTVHSPDIYRVVVEGERGNRPHIYCLEQLLQEAIIDVRPASTRFLPQGTRIAAYWSQQYRCLYPGTVVRGLLDLEDDGDLITVEFDDGDTGRIPLSHIRLLPPDYKIQCAEPSPALLVPSAKRRSRKTSKDTGEGKEGATTGSQEATGGKARGRGRKPGAKAKSDRAAVLEEGAAADEVPSAPLALEPINTPSSKKSPPEPVDKRARAPKARSVSAQPSPMPPTFSSCSAPEPFGELPAPAATPLINMPVTMPATRPKPKKARAAEGSGAKGPRRPGEENELLVKLDHEGVMSPKSKKAKEALLLREDPGPGDEDSSCSSDDEAAPAPAAGPSTQPALPTKVSKPPSKARSSAHSPGKKAAPTAQPPPQPPPQPQQTLQPKSQAGAGAKSRPKKREGVHLPTTKELAKRQRLPSVENRPKIAAFLPARQLWKWFGKPTQRRGMKGKARKLFYKAIVRGKEMIRIGDCAVFLSAGRPNLPYIGRIQSMWESWGNNMVVRVKWFYHPEETSPGKQFHEGQHWDQKSGRSLPAALRASSQRKDFMERALYQSSHVDENDVQTVSHKCLVVGLEQYEQMLKTKKYQDSEGLYYLAGTYEPTTGMIFSTDGVPVLC</sequence>
<evidence type="ECO:0000259" key="7">
    <source>
        <dbReference type="PROSITE" id="PS51038"/>
    </source>
</evidence>
<dbReference type="Pfam" id="PF01426">
    <property type="entry name" value="BAH"/>
    <property type="match status" value="1"/>
</dbReference>
<dbReference type="Gene3D" id="2.30.30.140">
    <property type="match status" value="1"/>
</dbReference>
<dbReference type="Pfam" id="PF21744">
    <property type="entry name" value="BAHCC1-like_Tudor"/>
    <property type="match status" value="1"/>
</dbReference>
<feature type="region of interest" description="Disordered" evidence="6">
    <location>
        <begin position="630"/>
        <end position="754"/>
    </location>
</feature>
<feature type="region of interest" description="Disordered" evidence="6">
    <location>
        <begin position="1525"/>
        <end position="1585"/>
    </location>
</feature>
<evidence type="ECO:0000256" key="6">
    <source>
        <dbReference type="SAM" id="MobiDB-lite"/>
    </source>
</evidence>
<feature type="compositionally biased region" description="Basic and acidic residues" evidence="6">
    <location>
        <begin position="2683"/>
        <end position="2698"/>
    </location>
</feature>
<feature type="compositionally biased region" description="Basic and acidic residues" evidence="6">
    <location>
        <begin position="494"/>
        <end position="509"/>
    </location>
</feature>
<dbReference type="PROSITE" id="PS51038">
    <property type="entry name" value="BAH"/>
    <property type="match status" value="1"/>
</dbReference>
<feature type="compositionally biased region" description="Basic and acidic residues" evidence="6">
    <location>
        <begin position="2046"/>
        <end position="2057"/>
    </location>
</feature>
<feature type="compositionally biased region" description="Basic and acidic residues" evidence="6">
    <location>
        <begin position="276"/>
        <end position="293"/>
    </location>
</feature>
<evidence type="ECO:0000313" key="9">
    <source>
        <dbReference type="Proteomes" id="UP000710432"/>
    </source>
</evidence>
<feature type="region of interest" description="Disordered" evidence="6">
    <location>
        <begin position="2524"/>
        <end position="2822"/>
    </location>
</feature>
<comment type="caution">
    <text evidence="8">The sequence shown here is derived from an EMBL/GenBank/DDBJ whole genome shotgun (WGS) entry which is preliminary data.</text>
</comment>
<dbReference type="CDD" id="cd04714">
    <property type="entry name" value="BAH_BAHCC1"/>
    <property type="match status" value="1"/>
</dbReference>
<evidence type="ECO:0000256" key="3">
    <source>
        <dbReference type="ARBA" id="ARBA00022843"/>
    </source>
</evidence>
<organism evidence="8 9">
    <name type="scientific">Microtus ochrogaster</name>
    <name type="common">Prairie vole</name>
    <dbReference type="NCBI Taxonomy" id="79684"/>
    <lineage>
        <taxon>Eukaryota</taxon>
        <taxon>Metazoa</taxon>
        <taxon>Chordata</taxon>
        <taxon>Craniata</taxon>
        <taxon>Vertebrata</taxon>
        <taxon>Euteleostomi</taxon>
        <taxon>Mammalia</taxon>
        <taxon>Eutheria</taxon>
        <taxon>Euarchontoglires</taxon>
        <taxon>Glires</taxon>
        <taxon>Rodentia</taxon>
        <taxon>Myomorpha</taxon>
        <taxon>Muroidea</taxon>
        <taxon>Cricetidae</taxon>
        <taxon>Arvicolinae</taxon>
        <taxon>Microtus</taxon>
    </lineage>
</organism>
<feature type="compositionally biased region" description="Basic and acidic residues" evidence="6">
    <location>
        <begin position="2012"/>
        <end position="2021"/>
    </location>
</feature>
<feature type="region of interest" description="Disordered" evidence="6">
    <location>
        <begin position="1944"/>
        <end position="2378"/>
    </location>
</feature>
<feature type="compositionally biased region" description="Basic and acidic residues" evidence="6">
    <location>
        <begin position="2087"/>
        <end position="2105"/>
    </location>
</feature>
<feature type="compositionally biased region" description="Low complexity" evidence="6">
    <location>
        <begin position="512"/>
        <end position="521"/>
    </location>
</feature>
<feature type="compositionally biased region" description="Basic and acidic residues" evidence="6">
    <location>
        <begin position="2223"/>
        <end position="2234"/>
    </location>
</feature>
<feature type="region of interest" description="Disordered" evidence="6">
    <location>
        <begin position="1792"/>
        <end position="1819"/>
    </location>
</feature>
<feature type="region of interest" description="Disordered" evidence="6">
    <location>
        <begin position="1128"/>
        <end position="1177"/>
    </location>
</feature>
<proteinExistence type="predicted"/>
<evidence type="ECO:0000256" key="1">
    <source>
        <dbReference type="ARBA" id="ARBA00022499"/>
    </source>
</evidence>
<evidence type="ECO:0000256" key="5">
    <source>
        <dbReference type="ARBA" id="ARBA00071508"/>
    </source>
</evidence>
<dbReference type="InterPro" id="IPR056841">
    <property type="entry name" value="TNRC18_BAHCC1-like_SH3"/>
</dbReference>
<feature type="compositionally biased region" description="Acidic residues" evidence="6">
    <location>
        <begin position="1876"/>
        <end position="1896"/>
    </location>
</feature>
<dbReference type="Gene3D" id="2.30.30.490">
    <property type="match status" value="1"/>
</dbReference>
<dbReference type="GO" id="GO:0003682">
    <property type="term" value="F:chromatin binding"/>
    <property type="evidence" value="ECO:0007669"/>
    <property type="project" value="InterPro"/>
</dbReference>
<dbReference type="InterPro" id="IPR052429">
    <property type="entry name" value="BAH_domain_protein"/>
</dbReference>
<feature type="compositionally biased region" description="Basic and acidic residues" evidence="6">
    <location>
        <begin position="449"/>
        <end position="461"/>
    </location>
</feature>
<gene>
    <name evidence="8" type="ORF">LTLLF_118800</name>
</gene>
<feature type="domain" description="BAH" evidence="7">
    <location>
        <begin position="2868"/>
        <end position="3013"/>
    </location>
</feature>
<dbReference type="InterPro" id="IPR048924">
    <property type="entry name" value="BAHCC1-like_Tudor"/>
</dbReference>
<feature type="compositionally biased region" description="Polar residues" evidence="6">
    <location>
        <begin position="2622"/>
        <end position="2637"/>
    </location>
</feature>
<keyword evidence="2" id="KW-0597">Phosphoprotein</keyword>
<dbReference type="EMBL" id="JAATJU010013600">
    <property type="protein sequence ID" value="KAH0517841.1"/>
    <property type="molecule type" value="Genomic_DNA"/>
</dbReference>
<dbReference type="InterPro" id="IPR001025">
    <property type="entry name" value="BAH_dom"/>
</dbReference>
<feature type="compositionally biased region" description="Basic and acidic residues" evidence="6">
    <location>
        <begin position="2264"/>
        <end position="2276"/>
    </location>
</feature>
<feature type="region of interest" description="Disordered" evidence="6">
    <location>
        <begin position="1867"/>
        <end position="1912"/>
    </location>
</feature>
<dbReference type="PANTHER" id="PTHR12505:SF21">
    <property type="entry name" value="TRINUCLEOTIDE REPEAT-CONTAINING GENE 18 PROTEIN"/>
    <property type="match status" value="1"/>
</dbReference>
<feature type="compositionally biased region" description="Low complexity" evidence="6">
    <location>
        <begin position="208"/>
        <end position="224"/>
    </location>
</feature>
<feature type="compositionally biased region" description="Basic and acidic residues" evidence="6">
    <location>
        <begin position="2605"/>
        <end position="2614"/>
    </location>
</feature>
<reference evidence="8" key="1">
    <citation type="submission" date="2020-03" db="EMBL/GenBank/DDBJ databases">
        <title>Studies in the Genomics of Life Span.</title>
        <authorList>
            <person name="Glass D."/>
        </authorList>
    </citation>
    <scope>NUCLEOTIDE SEQUENCE</scope>
    <source>
        <strain evidence="8">LTLLF</strain>
        <tissue evidence="8">Muscle</tissue>
    </source>
</reference>